<feature type="compositionally biased region" description="Polar residues" evidence="2">
    <location>
        <begin position="1114"/>
        <end position="1123"/>
    </location>
</feature>
<feature type="compositionally biased region" description="Low complexity" evidence="2">
    <location>
        <begin position="142"/>
        <end position="168"/>
    </location>
</feature>
<name>A0A0B9GS59_9GAMM</name>
<dbReference type="EMBL" id="JWLZ01000198">
    <property type="protein sequence ID" value="KHT61611.1"/>
    <property type="molecule type" value="Genomic_DNA"/>
</dbReference>
<accession>A0A0B9GS59</accession>
<protein>
    <recommendedName>
        <fullName evidence="7">LysM domain-containing protein</fullName>
    </recommendedName>
</protein>
<feature type="compositionally biased region" description="Low complexity" evidence="2">
    <location>
        <begin position="356"/>
        <end position="365"/>
    </location>
</feature>
<comment type="caution">
    <text evidence="5">The sequence shown here is derived from an EMBL/GenBank/DDBJ whole genome shotgun (WGS) entry which is preliminary data.</text>
</comment>
<keyword evidence="4" id="KW-0732">Signal</keyword>
<feature type="region of interest" description="Disordered" evidence="2">
    <location>
        <begin position="136"/>
        <end position="214"/>
    </location>
</feature>
<evidence type="ECO:0000256" key="3">
    <source>
        <dbReference type="SAM" id="Phobius"/>
    </source>
</evidence>
<organism evidence="5 6">
    <name type="scientific">Photobacterium gaetbulicola</name>
    <dbReference type="NCBI Taxonomy" id="1295392"/>
    <lineage>
        <taxon>Bacteria</taxon>
        <taxon>Pseudomonadati</taxon>
        <taxon>Pseudomonadota</taxon>
        <taxon>Gammaproteobacteria</taxon>
        <taxon>Vibrionales</taxon>
        <taxon>Vibrionaceae</taxon>
        <taxon>Photobacterium</taxon>
    </lineage>
</organism>
<keyword evidence="1" id="KW-0175">Coiled coil</keyword>
<dbReference type="RefSeq" id="WP_039467601.1">
    <property type="nucleotide sequence ID" value="NZ_JWLZ01000198.1"/>
</dbReference>
<feature type="signal peptide" evidence="4">
    <location>
        <begin position="1"/>
        <end position="28"/>
    </location>
</feature>
<feature type="coiled-coil region" evidence="1">
    <location>
        <begin position="241"/>
        <end position="268"/>
    </location>
</feature>
<feature type="region of interest" description="Disordered" evidence="2">
    <location>
        <begin position="852"/>
        <end position="918"/>
    </location>
</feature>
<dbReference type="InterPro" id="IPR020011">
    <property type="entry name" value="FimV_C"/>
</dbReference>
<feature type="compositionally biased region" description="Low complexity" evidence="2">
    <location>
        <begin position="1085"/>
        <end position="1113"/>
    </location>
</feature>
<feature type="compositionally biased region" description="Basic and acidic residues" evidence="2">
    <location>
        <begin position="432"/>
        <end position="446"/>
    </location>
</feature>
<evidence type="ECO:0000313" key="5">
    <source>
        <dbReference type="EMBL" id="KHT61611.1"/>
    </source>
</evidence>
<evidence type="ECO:0000256" key="2">
    <source>
        <dbReference type="SAM" id="MobiDB-lite"/>
    </source>
</evidence>
<feature type="compositionally biased region" description="Basic and acidic residues" evidence="2">
    <location>
        <begin position="718"/>
        <end position="730"/>
    </location>
</feature>
<feature type="compositionally biased region" description="Acidic residues" evidence="2">
    <location>
        <begin position="1191"/>
        <end position="1200"/>
    </location>
</feature>
<keyword evidence="3" id="KW-0812">Transmembrane</keyword>
<dbReference type="InterPro" id="IPR038440">
    <property type="entry name" value="FimV_C_sf"/>
</dbReference>
<feature type="compositionally biased region" description="Acidic residues" evidence="2">
    <location>
        <begin position="462"/>
        <end position="483"/>
    </location>
</feature>
<evidence type="ECO:0000313" key="6">
    <source>
        <dbReference type="Proteomes" id="UP000031278"/>
    </source>
</evidence>
<dbReference type="PANTHER" id="PTHR48148:SF2">
    <property type="entry name" value="PA14 DOMAIN-CONTAINING PROTEIN"/>
    <property type="match status" value="1"/>
</dbReference>
<sequence>MSDLSTMIKRFFLPVIFSTAVISNTATANTIRITGPTQGVQPATSSLPAATVAPSSADAIRYGPTTSNETLWSIASRYRPNNQISIYQVIGAIFRNNPQAFENSNIHGLIPGSYLVIPTERQMRLEYTDAVKQRLEADQRVSSRSQRRTSAQPQVTAPKPQPAVQAPKPAAPAPKPQEPKPQQPAPTVVAQPEQPTEPVTEVEVSEPEAAPKSELIPAKPTALQAQLDASDEQMTKLLESNHLLRVRLAEMQHEVAALKQQVSDDEMLREQIKGFIDQQRAQQAQVVEPQPGLFDRMIANPWMLAALALIPGALIASLLAYFLLGRKREAEDDVKSLDAPQSQDEAAMVPPPSPAPSDDGVPNLTLDDDDDLDDLFGDDESLFDDPESSLFGQDSSLDSKPGGENSGLELGSNLGASSISVNSDDEAIGLEDMERALDEMDSKPEANPDEELAAMWEQSLQADDDDEDSFDLSYDGDELDFDLPLDPSADGDQIIDQAMLDDLFSSDEDEQPSVASESAPQPEQLVGQDELDALFDSVDVDGAAGNVPSEQDTAEQAAVDKALADIEMMASPAAENDFASMFEQAVDREPDTSADRSTALLDELLEDEDSLTSEIELEEDSTALLDELLDEPEADDLLSNHDIEVAENSTELLDELLADVGEGLDTDDLDIDDFDGDMLDDDIEQQSVALDNIRIEEDSTELLDDILEQHSVPESGEDVERHEENVRESGGEPPQAPFSQEAEKHDDAVLASPEVERTGPEASAGLEASSNDDQSAGLKASTDLDGGAPLATDELPSQGDSDSSAVQEPPQAALAPEPEIDEIEQLLAAADMDSAVRDDRAEIEAIGQTVEQLLESLGNDEQASGDDLDRVQAPGSDELDAVQSPPPATAAEEQAEQSVAAQEERAAESSADFDDEFPVFDEETLLAELDEAPEPEGILQKAAEKMAQDVIDRATLSVDELPEFDEDAAFNDPELEPLQEGEHALDGDDEQAMLDNVVRQLQQAAEAAEKPQPEAIADALSASEQAEPSLAEPASPYSLHGRPDIEFETLDPASLPEFSEDDALQASFDEQYELEQYEREQGIDPQSSPAQEAAAPAEPFSPQPEQQAAEVQESTQPNAQATNIADGPLSEEFVDSAGLDMDALLSDPELQADWEREQLVGRPQEVAADTSAADDLSEEEHEIWSASSPEPELEGEDWGEQPEMNIEDVPAFDEDELMADDSAGAESEIYAAEEELEPLSAIDEAASELVTEPQAAEPVKHERPESSYISIDELMKDLDDELLETELDEAPLNLDVGLDEFPDVLSDIGSLDIDSQGEFASKLDLAKAYLEMNDSDGARGLLEQVAQGGDAGLQQEAQALLAKLRN</sequence>
<dbReference type="Proteomes" id="UP000031278">
    <property type="component" value="Unassembled WGS sequence"/>
</dbReference>
<feature type="compositionally biased region" description="Low complexity" evidence="2">
    <location>
        <begin position="185"/>
        <end position="210"/>
    </location>
</feature>
<feature type="compositionally biased region" description="Basic and acidic residues" evidence="2">
    <location>
        <begin position="741"/>
        <end position="759"/>
    </location>
</feature>
<proteinExistence type="predicted"/>
<dbReference type="NCBIfam" id="TIGR03504">
    <property type="entry name" value="FimV_Cterm"/>
    <property type="match status" value="1"/>
</dbReference>
<feature type="compositionally biased region" description="Low complexity" evidence="2">
    <location>
        <begin position="889"/>
        <end position="901"/>
    </location>
</feature>
<keyword evidence="3" id="KW-0472">Membrane</keyword>
<feature type="compositionally biased region" description="Pro residues" evidence="2">
    <location>
        <begin position="169"/>
        <end position="184"/>
    </location>
</feature>
<evidence type="ECO:0000256" key="4">
    <source>
        <dbReference type="SAM" id="SignalP"/>
    </source>
</evidence>
<feature type="transmembrane region" description="Helical" evidence="3">
    <location>
        <begin position="302"/>
        <end position="324"/>
    </location>
</feature>
<gene>
    <name evidence="5" type="ORF">RJ45_22140</name>
</gene>
<dbReference type="Gene3D" id="1.20.58.2200">
    <property type="match status" value="1"/>
</dbReference>
<evidence type="ECO:0008006" key="7">
    <source>
        <dbReference type="Google" id="ProtNLM"/>
    </source>
</evidence>
<reference evidence="5 6" key="1">
    <citation type="submission" date="2014-12" db="EMBL/GenBank/DDBJ databases">
        <title>Genome sequencing of Photobacterium gaetbulicola AD005a.</title>
        <authorList>
            <person name="Adrian T.G.S."/>
            <person name="Chan K.G."/>
        </authorList>
    </citation>
    <scope>NUCLEOTIDE SEQUENCE [LARGE SCALE GENOMIC DNA]</scope>
    <source>
        <strain evidence="5 6">AD005a</strain>
    </source>
</reference>
<feature type="region of interest" description="Disordered" evidence="2">
    <location>
        <begin position="701"/>
        <end position="821"/>
    </location>
</feature>
<feature type="compositionally biased region" description="Low complexity" evidence="2">
    <location>
        <begin position="805"/>
        <end position="817"/>
    </location>
</feature>
<feature type="compositionally biased region" description="Acidic residues" evidence="2">
    <location>
        <begin position="366"/>
        <end position="387"/>
    </location>
</feature>
<keyword evidence="3" id="KW-1133">Transmembrane helix</keyword>
<evidence type="ECO:0000256" key="1">
    <source>
        <dbReference type="SAM" id="Coils"/>
    </source>
</evidence>
<feature type="region of interest" description="Disordered" evidence="2">
    <location>
        <begin position="972"/>
        <end position="1203"/>
    </location>
</feature>
<dbReference type="NCBIfam" id="TIGR03505">
    <property type="entry name" value="FimV_core"/>
    <property type="match status" value="1"/>
</dbReference>
<dbReference type="PANTHER" id="PTHR48148">
    <property type="entry name" value="KERATINOCYTE PROLINE-RICH PROTEIN"/>
    <property type="match status" value="1"/>
</dbReference>
<feature type="chain" id="PRO_5002128237" description="LysM domain-containing protein" evidence="4">
    <location>
        <begin position="29"/>
        <end position="1366"/>
    </location>
</feature>
<feature type="region of interest" description="Disordered" evidence="2">
    <location>
        <begin position="334"/>
        <end position="524"/>
    </location>
</feature>
<dbReference type="InterPro" id="IPR020012">
    <property type="entry name" value="LysM_FimV"/>
</dbReference>